<accession>A0A0G2HX94</accession>
<dbReference type="VEuPathDB" id="FungiDB:EMCG_00324"/>
<sequence>MMIEIARWTCTGLRLGAGWKKMNLLALAEEAGIAVGARANPLREAASEKEIGIRPEIRTETAIEKGVGSGIEMTVVIGRGIIREVAPDPGQLGDVTTLDLALAATETRIEVRRLHGRGRGISLSRALAGDLGLEAHLISTAMYLLLAPVVGHRLDDGQGRRIETGTAAEIRRIDLNCKILIDTYLEVLELLLP</sequence>
<protein>
    <submittedName>
        <fullName evidence="1">Uncharacterized protein</fullName>
    </submittedName>
</protein>
<dbReference type="Proteomes" id="UP000034164">
    <property type="component" value="Unassembled WGS sequence"/>
</dbReference>
<dbReference type="EMBL" id="LCZI01001047">
    <property type="protein sequence ID" value="KKZ62738.1"/>
    <property type="molecule type" value="Genomic_DNA"/>
</dbReference>
<gene>
    <name evidence="1" type="ORF">EMCG_00324</name>
</gene>
<comment type="caution">
    <text evidence="1">The sequence shown here is derived from an EMBL/GenBank/DDBJ whole genome shotgun (WGS) entry which is preliminary data.</text>
</comment>
<organism evidence="1 2">
    <name type="scientific">[Emmonsia] crescens</name>
    <dbReference type="NCBI Taxonomy" id="73230"/>
    <lineage>
        <taxon>Eukaryota</taxon>
        <taxon>Fungi</taxon>
        <taxon>Dikarya</taxon>
        <taxon>Ascomycota</taxon>
        <taxon>Pezizomycotina</taxon>
        <taxon>Eurotiomycetes</taxon>
        <taxon>Eurotiomycetidae</taxon>
        <taxon>Onygenales</taxon>
        <taxon>Ajellomycetaceae</taxon>
        <taxon>Emergomyces</taxon>
    </lineage>
</organism>
<dbReference type="OrthoDB" id="5579731at2759"/>
<proteinExistence type="predicted"/>
<dbReference type="AlphaFoldDB" id="A0A0G2HX94"/>
<name>A0A0G2HX94_9EURO</name>
<evidence type="ECO:0000313" key="1">
    <source>
        <dbReference type="EMBL" id="KKZ62738.1"/>
    </source>
</evidence>
<reference evidence="2" key="1">
    <citation type="journal article" date="2015" name="PLoS Genet.">
        <title>The dynamic genome and transcriptome of the human fungal pathogen Blastomyces and close relative Emmonsia.</title>
        <authorList>
            <person name="Munoz J.F."/>
            <person name="Gauthier G.M."/>
            <person name="Desjardins C.A."/>
            <person name="Gallo J.E."/>
            <person name="Holder J."/>
            <person name="Sullivan T.D."/>
            <person name="Marty A.J."/>
            <person name="Carmen J.C."/>
            <person name="Chen Z."/>
            <person name="Ding L."/>
            <person name="Gujja S."/>
            <person name="Magrini V."/>
            <person name="Misas E."/>
            <person name="Mitreva M."/>
            <person name="Priest M."/>
            <person name="Saif S."/>
            <person name="Whiston E.A."/>
            <person name="Young S."/>
            <person name="Zeng Q."/>
            <person name="Goldman W.E."/>
            <person name="Mardis E.R."/>
            <person name="Taylor J.W."/>
            <person name="McEwen J.G."/>
            <person name="Clay O.K."/>
            <person name="Klein B.S."/>
            <person name="Cuomo C.A."/>
        </authorList>
    </citation>
    <scope>NUCLEOTIDE SEQUENCE [LARGE SCALE GENOMIC DNA]</scope>
    <source>
        <strain evidence="2">UAMH 3008</strain>
    </source>
</reference>
<evidence type="ECO:0000313" key="2">
    <source>
        <dbReference type="Proteomes" id="UP000034164"/>
    </source>
</evidence>